<evidence type="ECO:0000259" key="9">
    <source>
        <dbReference type="Pfam" id="PF01694"/>
    </source>
</evidence>
<feature type="transmembrane region" description="Helical" evidence="8">
    <location>
        <begin position="292"/>
        <end position="311"/>
    </location>
</feature>
<evidence type="ECO:0000256" key="2">
    <source>
        <dbReference type="ARBA" id="ARBA00009045"/>
    </source>
</evidence>
<dbReference type="EMBL" id="CP022983">
    <property type="protein sequence ID" value="ASV69008.1"/>
    <property type="molecule type" value="Genomic_DNA"/>
</dbReference>
<dbReference type="InterPro" id="IPR050925">
    <property type="entry name" value="Rhomboid_protease_S54"/>
</dbReference>
<accession>A0A248TLA7</accession>
<comment type="subcellular location">
    <subcellularLocation>
        <location evidence="1">Membrane</location>
        <topology evidence="1">Multi-pass membrane protein</topology>
    </subcellularLocation>
</comment>
<dbReference type="AlphaFoldDB" id="A0A248TLA7"/>
<dbReference type="SMART" id="SM00028">
    <property type="entry name" value="TPR"/>
    <property type="match status" value="2"/>
</dbReference>
<dbReference type="InterPro" id="IPR022764">
    <property type="entry name" value="Peptidase_S54_rhomboid_dom"/>
</dbReference>
<dbReference type="SUPFAM" id="SSF48452">
    <property type="entry name" value="TPR-like"/>
    <property type="match status" value="1"/>
</dbReference>
<comment type="similarity">
    <text evidence="2">Belongs to the peptidase S54 family.</text>
</comment>
<dbReference type="InterPro" id="IPR035952">
    <property type="entry name" value="Rhomboid-like_sf"/>
</dbReference>
<dbReference type="SUPFAM" id="SSF144091">
    <property type="entry name" value="Rhomboid-like"/>
    <property type="match status" value="1"/>
</dbReference>
<feature type="transmembrane region" description="Helical" evidence="8">
    <location>
        <begin position="320"/>
        <end position="338"/>
    </location>
</feature>
<dbReference type="InterPro" id="IPR011990">
    <property type="entry name" value="TPR-like_helical_dom_sf"/>
</dbReference>
<evidence type="ECO:0000256" key="3">
    <source>
        <dbReference type="ARBA" id="ARBA00022692"/>
    </source>
</evidence>
<keyword evidence="10" id="KW-0645">Protease</keyword>
<dbReference type="Proteomes" id="UP000215137">
    <property type="component" value="Chromosome"/>
</dbReference>
<dbReference type="Pfam" id="PF13181">
    <property type="entry name" value="TPR_8"/>
    <property type="match status" value="2"/>
</dbReference>
<evidence type="ECO:0000256" key="5">
    <source>
        <dbReference type="ARBA" id="ARBA00022989"/>
    </source>
</evidence>
<feature type="repeat" description="TPR" evidence="7">
    <location>
        <begin position="466"/>
        <end position="499"/>
    </location>
</feature>
<dbReference type="PROSITE" id="PS50005">
    <property type="entry name" value="TPR"/>
    <property type="match status" value="1"/>
</dbReference>
<feature type="transmembrane region" description="Helical" evidence="8">
    <location>
        <begin position="369"/>
        <end position="390"/>
    </location>
</feature>
<dbReference type="PROSITE" id="PS50293">
    <property type="entry name" value="TPR_REGION"/>
    <property type="match status" value="1"/>
</dbReference>
<feature type="transmembrane region" description="Helical" evidence="8">
    <location>
        <begin position="185"/>
        <end position="203"/>
    </location>
</feature>
<keyword evidence="11" id="KW-1185">Reference proteome</keyword>
<evidence type="ECO:0000256" key="6">
    <source>
        <dbReference type="ARBA" id="ARBA00023136"/>
    </source>
</evidence>
<evidence type="ECO:0000256" key="8">
    <source>
        <dbReference type="SAM" id="Phobius"/>
    </source>
</evidence>
<dbReference type="Gene3D" id="1.20.1540.10">
    <property type="entry name" value="Rhomboid-like"/>
    <property type="match status" value="1"/>
</dbReference>
<evidence type="ECO:0000256" key="7">
    <source>
        <dbReference type="PROSITE-ProRule" id="PRU00339"/>
    </source>
</evidence>
<feature type="transmembrane region" description="Helical" evidence="8">
    <location>
        <begin position="268"/>
        <end position="286"/>
    </location>
</feature>
<dbReference type="GO" id="GO:0016020">
    <property type="term" value="C:membrane"/>
    <property type="evidence" value="ECO:0007669"/>
    <property type="project" value="UniProtKB-SubCell"/>
</dbReference>
<proteinExistence type="inferred from homology"/>
<organism evidence="10 11">
    <name type="scientific">Cytobacillus kochii</name>
    <dbReference type="NCBI Taxonomy" id="859143"/>
    <lineage>
        <taxon>Bacteria</taxon>
        <taxon>Bacillati</taxon>
        <taxon>Bacillota</taxon>
        <taxon>Bacilli</taxon>
        <taxon>Bacillales</taxon>
        <taxon>Bacillaceae</taxon>
        <taxon>Cytobacillus</taxon>
    </lineage>
</organism>
<evidence type="ECO:0000256" key="4">
    <source>
        <dbReference type="ARBA" id="ARBA00022801"/>
    </source>
</evidence>
<feature type="transmembrane region" description="Helical" evidence="8">
    <location>
        <begin position="232"/>
        <end position="256"/>
    </location>
</feature>
<evidence type="ECO:0000256" key="1">
    <source>
        <dbReference type="ARBA" id="ARBA00004141"/>
    </source>
</evidence>
<dbReference type="PANTHER" id="PTHR43731">
    <property type="entry name" value="RHOMBOID PROTEASE"/>
    <property type="match status" value="1"/>
</dbReference>
<feature type="domain" description="Peptidase S54 rhomboid" evidence="9">
    <location>
        <begin position="227"/>
        <end position="360"/>
    </location>
</feature>
<gene>
    <name evidence="10" type="ORF">CKF48_17910</name>
</gene>
<dbReference type="Pfam" id="PF01694">
    <property type="entry name" value="Rhomboid"/>
    <property type="match status" value="1"/>
</dbReference>
<keyword evidence="5 8" id="KW-1133">Transmembrane helix</keyword>
<reference evidence="10 11" key="1">
    <citation type="submission" date="2017-08" db="EMBL/GenBank/DDBJ databases">
        <title>Complete Genome Sequence of Bacillus kochii Oregon-R-modENCODE STRAIN BDGP4, isolated from Drosophila melanogaster gut.</title>
        <authorList>
            <person name="Wan K.H."/>
            <person name="Yu C."/>
            <person name="Park S."/>
            <person name="Hammonds A.S."/>
            <person name="Booth B.W."/>
            <person name="Celniker S.E."/>
        </authorList>
    </citation>
    <scope>NUCLEOTIDE SEQUENCE [LARGE SCALE GENOMIC DNA]</scope>
    <source>
        <strain evidence="10 11">BDGP4</strain>
    </source>
</reference>
<dbReference type="PANTHER" id="PTHR43731:SF14">
    <property type="entry name" value="PRESENILIN-ASSOCIATED RHOMBOID-LIKE PROTEIN, MITOCHONDRIAL"/>
    <property type="match status" value="1"/>
</dbReference>
<name>A0A248TLA7_9BACI</name>
<dbReference type="InterPro" id="IPR019734">
    <property type="entry name" value="TPR_rpt"/>
</dbReference>
<dbReference type="RefSeq" id="WP_095372572.1">
    <property type="nucleotide sequence ID" value="NZ_CP022983.1"/>
</dbReference>
<keyword evidence="7" id="KW-0802">TPR repeat</keyword>
<feature type="transmembrane region" description="Helical" evidence="8">
    <location>
        <begin position="344"/>
        <end position="362"/>
    </location>
</feature>
<sequence length="512" mass="59096">MHSKEAYLFWSLANHLLHKEEYRFIQLSEKQDELWIEKLENKQTKIIRLLRKDLDWSNWLQRDIESVAFNGERIRKQVRHREMTVLNIYISPFVPVDDYEDKLNKPFQHSKMEKTTVESVIMTVDRLEEVAKQLQRHFMKPLLFLEEPSDDIDEQVIENLKKQTLWLAANKAKEETEVFNQGKPIFTYLFIVLQVLAFLWLEWKGGSTNTSVLIESGAKYNPLILAGEWWRFFTPIILHIGFLHLLMNTLALFYLGSAVERIMGNTRFIVIYLLSGFMGSLLSFITSPNVSAGASGAIFGCFGALLFFGILKPKLFFRTMGMNIIVVLVFNLALGFMIPGIDNAGHIGGLIGGFLATGIVLLPKKRNRIAQLLIACFTALLISGGLYYGFHFPNDQTQEEMALIEAQTYLEKENYSMMIKELTPFDKEGATAQTYFLLSYAEIQLGETEKAKRHLHLAIEVNEQFHEAYYNLSLLYLREGNTDEAKKYLDQAVELHDSEDYRQLLDNLNENK</sequence>
<protein>
    <submittedName>
        <fullName evidence="10">Rhomboid family intramembrane serine protease</fullName>
    </submittedName>
</protein>
<keyword evidence="6 8" id="KW-0472">Membrane</keyword>
<keyword evidence="4" id="KW-0378">Hydrolase</keyword>
<keyword evidence="3 8" id="KW-0812">Transmembrane</keyword>
<dbReference type="GO" id="GO:0006508">
    <property type="term" value="P:proteolysis"/>
    <property type="evidence" value="ECO:0007669"/>
    <property type="project" value="UniProtKB-KW"/>
</dbReference>
<dbReference type="OrthoDB" id="9813074at2"/>
<dbReference type="KEGG" id="bko:CKF48_17910"/>
<evidence type="ECO:0000313" key="10">
    <source>
        <dbReference type="EMBL" id="ASV69008.1"/>
    </source>
</evidence>
<dbReference type="Gene3D" id="1.25.40.10">
    <property type="entry name" value="Tetratricopeptide repeat domain"/>
    <property type="match status" value="1"/>
</dbReference>
<dbReference type="GO" id="GO:0004252">
    <property type="term" value="F:serine-type endopeptidase activity"/>
    <property type="evidence" value="ECO:0007669"/>
    <property type="project" value="InterPro"/>
</dbReference>
<evidence type="ECO:0000313" key="11">
    <source>
        <dbReference type="Proteomes" id="UP000215137"/>
    </source>
</evidence>